<evidence type="ECO:0000256" key="12">
    <source>
        <dbReference type="ARBA" id="ARBA00033764"/>
    </source>
</evidence>
<sequence length="301" mass="31662">MQSHPPISASRTARTLAKLTLALALAAGTGAVAPVAAHAAVGYERGPNPTESILAATRGPFSVSDTNVSSLVVSGFGGGTIYYPTDTSQGTFGGVVIAPGYTASKSSMAWLAERLASHGFVVFNIDTNTRSDQPDSRGRQILAAADYLAEDSSSTVRSRLDSSRMGVMGHSMGGGGTLAAADSRPSLQAAIPLTPWHLDKTWGGVRVPTMIIGAENDSIASVSSHSEPFYNSLSAAPEKAYLELNGASHFAPNSDNDTIAKYAISWMKRFVDDDLRYDQFLCPAPGRSTTIEEYRSSCPHS</sequence>
<evidence type="ECO:0000256" key="10">
    <source>
        <dbReference type="ARBA" id="ARBA00033629"/>
    </source>
</evidence>
<evidence type="ECO:0000256" key="2">
    <source>
        <dbReference type="ARBA" id="ARBA00004613"/>
    </source>
</evidence>
<comment type="similarity">
    <text evidence="3">Belongs to the AB hydrolase superfamily.</text>
</comment>
<evidence type="ECO:0000256" key="3">
    <source>
        <dbReference type="ARBA" id="ARBA00008645"/>
    </source>
</evidence>
<comment type="catalytic activity">
    <reaction evidence="14">
        <text>cutin + H2O = cutin monomers.</text>
        <dbReference type="EC" id="3.1.1.74"/>
    </reaction>
</comment>
<feature type="domain" description="PET hydrolase/cutinase-like" evidence="16">
    <location>
        <begin position="38"/>
        <end position="299"/>
    </location>
</feature>
<dbReference type="GO" id="GO:0042597">
    <property type="term" value="C:periplasmic space"/>
    <property type="evidence" value="ECO:0007669"/>
    <property type="project" value="UniProtKB-SubCell"/>
</dbReference>
<keyword evidence="5" id="KW-0719">Serine esterase</keyword>
<dbReference type="Proteomes" id="UP000655044">
    <property type="component" value="Unassembled WGS sequence"/>
</dbReference>
<evidence type="ECO:0000256" key="15">
    <source>
        <dbReference type="SAM" id="SignalP"/>
    </source>
</evidence>
<keyword evidence="9" id="KW-1015">Disulfide bond</keyword>
<keyword evidence="7" id="KW-0574">Periplasm</keyword>
<gene>
    <name evidence="17" type="ORF">Pro02_59320</name>
</gene>
<keyword evidence="15" id="KW-0732">Signal</keyword>
<keyword evidence="18" id="KW-1185">Reference proteome</keyword>
<dbReference type="AlphaFoldDB" id="A0A8J3S661"/>
<dbReference type="GO" id="GO:0050525">
    <property type="term" value="F:cutinase activity"/>
    <property type="evidence" value="ECO:0007669"/>
    <property type="project" value="UniProtKB-EC"/>
</dbReference>
<accession>A0A8J3S661</accession>
<dbReference type="RefSeq" id="WP_068923897.1">
    <property type="nucleotide sequence ID" value="NZ_BMQP01000041.1"/>
</dbReference>
<comment type="catalytic activity">
    <reaction evidence="10">
        <text>a butanoate ester + H2O = an aliphatic alcohol + butanoate + H(+)</text>
        <dbReference type="Rhea" id="RHEA:47348"/>
        <dbReference type="ChEBI" id="CHEBI:2571"/>
        <dbReference type="ChEBI" id="CHEBI:15377"/>
        <dbReference type="ChEBI" id="CHEBI:15378"/>
        <dbReference type="ChEBI" id="CHEBI:17968"/>
        <dbReference type="ChEBI" id="CHEBI:50477"/>
    </reaction>
    <physiologicalReaction direction="left-to-right" evidence="10">
        <dbReference type="Rhea" id="RHEA:47349"/>
    </physiologicalReaction>
</comment>
<dbReference type="PANTHER" id="PTHR22946">
    <property type="entry name" value="DIENELACTONE HYDROLASE DOMAIN-CONTAINING PROTEIN-RELATED"/>
    <property type="match status" value="1"/>
</dbReference>
<dbReference type="PROSITE" id="PS51318">
    <property type="entry name" value="TAT"/>
    <property type="match status" value="1"/>
</dbReference>
<dbReference type="EC" id="3.1.1.101" evidence="12"/>
<dbReference type="SUPFAM" id="SSF53474">
    <property type="entry name" value="alpha/beta-Hydrolases"/>
    <property type="match status" value="1"/>
</dbReference>
<dbReference type="InterPro" id="IPR006311">
    <property type="entry name" value="TAT_signal"/>
</dbReference>
<dbReference type="Gene3D" id="3.40.50.1820">
    <property type="entry name" value="alpha/beta hydrolase"/>
    <property type="match status" value="1"/>
</dbReference>
<evidence type="ECO:0000256" key="9">
    <source>
        <dbReference type="ARBA" id="ARBA00023157"/>
    </source>
</evidence>
<comment type="catalytic activity">
    <reaction evidence="11">
        <text>(ethylene terephthalate)(n) + H2O = (ethylene terephthalate)(n-1) + 4-[(2-hydroxyethoxy)carbonyl]benzoate + H(+)</text>
        <dbReference type="Rhea" id="RHEA:49528"/>
        <dbReference type="Rhea" id="RHEA-COMP:12420"/>
        <dbReference type="Rhea" id="RHEA-COMP:12421"/>
        <dbReference type="ChEBI" id="CHEBI:15377"/>
        <dbReference type="ChEBI" id="CHEBI:15378"/>
        <dbReference type="ChEBI" id="CHEBI:131701"/>
        <dbReference type="ChEBI" id="CHEBI:131704"/>
        <dbReference type="EC" id="3.1.1.101"/>
    </reaction>
    <physiologicalReaction direction="left-to-right" evidence="11">
        <dbReference type="Rhea" id="RHEA:49529"/>
    </physiologicalReaction>
</comment>
<evidence type="ECO:0000313" key="17">
    <source>
        <dbReference type="EMBL" id="GIH87524.1"/>
    </source>
</evidence>
<dbReference type="GO" id="GO:0005576">
    <property type="term" value="C:extracellular region"/>
    <property type="evidence" value="ECO:0007669"/>
    <property type="project" value="UniProtKB-SubCell"/>
</dbReference>
<evidence type="ECO:0000256" key="14">
    <source>
        <dbReference type="ARBA" id="ARBA00034045"/>
    </source>
</evidence>
<evidence type="ECO:0000256" key="6">
    <source>
        <dbReference type="ARBA" id="ARBA00022525"/>
    </source>
</evidence>
<evidence type="ECO:0000313" key="18">
    <source>
        <dbReference type="Proteomes" id="UP000655044"/>
    </source>
</evidence>
<feature type="chain" id="PRO_5035198848" description="Poly(ethylene terephthalate) hydrolase" evidence="15">
    <location>
        <begin position="40"/>
        <end position="301"/>
    </location>
</feature>
<keyword evidence="6" id="KW-0964">Secreted</keyword>
<evidence type="ECO:0000259" key="16">
    <source>
        <dbReference type="Pfam" id="PF12740"/>
    </source>
</evidence>
<dbReference type="InterPro" id="IPR050261">
    <property type="entry name" value="FrsA_esterase"/>
</dbReference>
<reference evidence="17" key="1">
    <citation type="submission" date="2021-01" db="EMBL/GenBank/DDBJ databases">
        <title>Whole genome shotgun sequence of Planobispora rosea NBRC 15558.</title>
        <authorList>
            <person name="Komaki H."/>
            <person name="Tamura T."/>
        </authorList>
    </citation>
    <scope>NUCLEOTIDE SEQUENCE</scope>
    <source>
        <strain evidence="17">NBRC 15558</strain>
    </source>
</reference>
<dbReference type="PANTHER" id="PTHR22946:SF9">
    <property type="entry name" value="POLYKETIDE TRANSFERASE AF380"/>
    <property type="match status" value="1"/>
</dbReference>
<evidence type="ECO:0000256" key="13">
    <source>
        <dbReference type="ARBA" id="ARBA00033780"/>
    </source>
</evidence>
<name>A0A8J3S661_PLARO</name>
<evidence type="ECO:0000256" key="5">
    <source>
        <dbReference type="ARBA" id="ARBA00022487"/>
    </source>
</evidence>
<protein>
    <recommendedName>
        <fullName evidence="13">Poly(ethylene terephthalate) hydrolase</fullName>
        <ecNumber evidence="12">3.1.1.101</ecNumber>
        <ecNumber evidence="4">3.1.1.74</ecNumber>
    </recommendedName>
</protein>
<dbReference type="InterPro" id="IPR029058">
    <property type="entry name" value="AB_hydrolase_fold"/>
</dbReference>
<comment type="caution">
    <text evidence="17">The sequence shown here is derived from an EMBL/GenBank/DDBJ whole genome shotgun (WGS) entry which is preliminary data.</text>
</comment>
<dbReference type="Pfam" id="PF12740">
    <property type="entry name" value="PETase"/>
    <property type="match status" value="1"/>
</dbReference>
<dbReference type="EMBL" id="BOOI01000061">
    <property type="protein sequence ID" value="GIH87524.1"/>
    <property type="molecule type" value="Genomic_DNA"/>
</dbReference>
<evidence type="ECO:0000256" key="8">
    <source>
        <dbReference type="ARBA" id="ARBA00022801"/>
    </source>
</evidence>
<evidence type="ECO:0000256" key="1">
    <source>
        <dbReference type="ARBA" id="ARBA00004418"/>
    </source>
</evidence>
<feature type="signal peptide" evidence="15">
    <location>
        <begin position="1"/>
        <end position="39"/>
    </location>
</feature>
<dbReference type="InterPro" id="IPR041127">
    <property type="entry name" value="PET_hydrolase/cutinase-like"/>
</dbReference>
<evidence type="ECO:0000256" key="4">
    <source>
        <dbReference type="ARBA" id="ARBA00013095"/>
    </source>
</evidence>
<evidence type="ECO:0000256" key="11">
    <source>
        <dbReference type="ARBA" id="ARBA00033707"/>
    </source>
</evidence>
<keyword evidence="8" id="KW-0378">Hydrolase</keyword>
<comment type="subcellular location">
    <subcellularLocation>
        <location evidence="1">Periplasm</location>
    </subcellularLocation>
    <subcellularLocation>
        <location evidence="2">Secreted</location>
    </subcellularLocation>
</comment>
<evidence type="ECO:0000256" key="7">
    <source>
        <dbReference type="ARBA" id="ARBA00022764"/>
    </source>
</evidence>
<proteinExistence type="inferred from homology"/>
<dbReference type="EC" id="3.1.1.74" evidence="4"/>
<organism evidence="17 18">
    <name type="scientific">Planobispora rosea</name>
    <dbReference type="NCBI Taxonomy" id="35762"/>
    <lineage>
        <taxon>Bacteria</taxon>
        <taxon>Bacillati</taxon>
        <taxon>Actinomycetota</taxon>
        <taxon>Actinomycetes</taxon>
        <taxon>Streptosporangiales</taxon>
        <taxon>Streptosporangiaceae</taxon>
        <taxon>Planobispora</taxon>
    </lineage>
</organism>